<feature type="transmembrane region" description="Helical" evidence="6">
    <location>
        <begin position="66"/>
        <end position="84"/>
    </location>
</feature>
<keyword evidence="4 6" id="KW-1133">Transmembrane helix</keyword>
<evidence type="ECO:0000313" key="9">
    <source>
        <dbReference type="Proteomes" id="UP000789706"/>
    </source>
</evidence>
<feature type="transmembrane region" description="Helical" evidence="6">
    <location>
        <begin position="200"/>
        <end position="223"/>
    </location>
</feature>
<keyword evidence="9" id="KW-1185">Reference proteome</keyword>
<feature type="transmembrane region" description="Helical" evidence="6">
    <location>
        <begin position="167"/>
        <end position="188"/>
    </location>
</feature>
<feature type="transmembrane region" description="Helical" evidence="6">
    <location>
        <begin position="315"/>
        <end position="333"/>
    </location>
</feature>
<evidence type="ECO:0000313" key="8">
    <source>
        <dbReference type="EMBL" id="CAG8587064.1"/>
    </source>
</evidence>
<dbReference type="PANTHER" id="PTHR48017">
    <property type="entry name" value="OS05G0424000 PROTEIN-RELATED"/>
    <property type="match status" value="1"/>
</dbReference>
<dbReference type="GO" id="GO:0016020">
    <property type="term" value="C:membrane"/>
    <property type="evidence" value="ECO:0007669"/>
    <property type="project" value="UniProtKB-SubCell"/>
</dbReference>
<organism evidence="8 9">
    <name type="scientific">Diversispora eburnea</name>
    <dbReference type="NCBI Taxonomy" id="1213867"/>
    <lineage>
        <taxon>Eukaryota</taxon>
        <taxon>Fungi</taxon>
        <taxon>Fungi incertae sedis</taxon>
        <taxon>Mucoromycota</taxon>
        <taxon>Glomeromycotina</taxon>
        <taxon>Glomeromycetes</taxon>
        <taxon>Diversisporales</taxon>
        <taxon>Diversisporaceae</taxon>
        <taxon>Diversispora</taxon>
    </lineage>
</organism>
<reference evidence="8" key="1">
    <citation type="submission" date="2021-06" db="EMBL/GenBank/DDBJ databases">
        <authorList>
            <person name="Kallberg Y."/>
            <person name="Tangrot J."/>
            <person name="Rosling A."/>
        </authorList>
    </citation>
    <scope>NUCLEOTIDE SEQUENCE</scope>
    <source>
        <strain evidence="8">AZ414A</strain>
    </source>
</reference>
<dbReference type="OrthoDB" id="40134at2759"/>
<keyword evidence="2" id="KW-0813">Transport</keyword>
<sequence>MVDESNNLNYEEWSNYGATLLVEGDVIPVENAHTKGSNWTAYVNVVCLLAGSGTLGITYAIKQGGWISVIILMISAIMSTYSNIKLIECLYYDRKTRKTSMSEIAYNAFGNVGMENWVYIWGIIMFVPFILLKTMKEAAWLSFSYGGNVVYPHVEASMKNPQAWPKVISLATFTVTIMYFLIGIPSYLTYGQNSLSPIYFNLPIGFSVTISIIMITAHVLLALPIYQTAFAIELENYLGITVENLGKSRELIWRIIIRTIITISMIYCAINLPYFSDFMALLGAMGNGVLLNFMPIVVWLKLFGWNQLNGWKEKFWIIFILVFSFLGAVIGTWDALKALWLDINHQ</sequence>
<protein>
    <submittedName>
        <fullName evidence="8">5434_t:CDS:1</fullName>
    </submittedName>
</protein>
<feature type="transmembrane region" description="Helical" evidence="6">
    <location>
        <begin position="116"/>
        <end position="132"/>
    </location>
</feature>
<evidence type="ECO:0000256" key="4">
    <source>
        <dbReference type="ARBA" id="ARBA00022989"/>
    </source>
</evidence>
<dbReference type="Pfam" id="PF01490">
    <property type="entry name" value="Aa_trans"/>
    <property type="match status" value="2"/>
</dbReference>
<proteinExistence type="predicted"/>
<comment type="caution">
    <text evidence="8">The sequence shown here is derived from an EMBL/GenBank/DDBJ whole genome shotgun (WGS) entry which is preliminary data.</text>
</comment>
<evidence type="ECO:0000256" key="6">
    <source>
        <dbReference type="SAM" id="Phobius"/>
    </source>
</evidence>
<feature type="transmembrane region" description="Helical" evidence="6">
    <location>
        <begin position="39"/>
        <end position="59"/>
    </location>
</feature>
<dbReference type="Proteomes" id="UP000789706">
    <property type="component" value="Unassembled WGS sequence"/>
</dbReference>
<dbReference type="InterPro" id="IPR013057">
    <property type="entry name" value="AA_transpt_TM"/>
</dbReference>
<dbReference type="AlphaFoldDB" id="A0A9N9C5D9"/>
<feature type="domain" description="Amino acid transporter transmembrane" evidence="7">
    <location>
        <begin position="134"/>
        <end position="334"/>
    </location>
</feature>
<feature type="transmembrane region" description="Helical" evidence="6">
    <location>
        <begin position="281"/>
        <end position="303"/>
    </location>
</feature>
<evidence type="ECO:0000256" key="5">
    <source>
        <dbReference type="ARBA" id="ARBA00023136"/>
    </source>
</evidence>
<gene>
    <name evidence="8" type="ORF">DEBURN_LOCUS8860</name>
</gene>
<feature type="transmembrane region" description="Helical" evidence="6">
    <location>
        <begin position="255"/>
        <end position="275"/>
    </location>
</feature>
<evidence type="ECO:0000256" key="2">
    <source>
        <dbReference type="ARBA" id="ARBA00022448"/>
    </source>
</evidence>
<evidence type="ECO:0000256" key="1">
    <source>
        <dbReference type="ARBA" id="ARBA00004370"/>
    </source>
</evidence>
<keyword evidence="3 6" id="KW-0812">Transmembrane</keyword>
<evidence type="ECO:0000259" key="7">
    <source>
        <dbReference type="Pfam" id="PF01490"/>
    </source>
</evidence>
<evidence type="ECO:0000256" key="3">
    <source>
        <dbReference type="ARBA" id="ARBA00022692"/>
    </source>
</evidence>
<dbReference type="EMBL" id="CAJVPK010001444">
    <property type="protein sequence ID" value="CAG8587064.1"/>
    <property type="molecule type" value="Genomic_DNA"/>
</dbReference>
<keyword evidence="5 6" id="KW-0472">Membrane</keyword>
<accession>A0A9N9C5D9</accession>
<feature type="domain" description="Amino acid transporter transmembrane" evidence="7">
    <location>
        <begin position="35"/>
        <end position="114"/>
    </location>
</feature>
<name>A0A9N9C5D9_9GLOM</name>
<comment type="subcellular location">
    <subcellularLocation>
        <location evidence="1">Membrane</location>
    </subcellularLocation>
</comment>